<dbReference type="Pfam" id="PF02801">
    <property type="entry name" value="Ketoacyl-synt_C"/>
    <property type="match status" value="1"/>
</dbReference>
<gene>
    <name evidence="9" type="ORF">E4099_27995</name>
</gene>
<evidence type="ECO:0000256" key="4">
    <source>
        <dbReference type="ARBA" id="ARBA00022679"/>
    </source>
</evidence>
<keyword evidence="4 9" id="KW-0808">Transferase</keyword>
<dbReference type="Gene3D" id="3.40.47.10">
    <property type="match status" value="1"/>
</dbReference>
<dbReference type="Pfam" id="PF00698">
    <property type="entry name" value="Acyl_transf_1"/>
    <property type="match status" value="1"/>
</dbReference>
<dbReference type="InterPro" id="IPR016039">
    <property type="entry name" value="Thiolase-like"/>
</dbReference>
<comment type="cofactor">
    <cofactor evidence="1">
        <name>pantetheine 4'-phosphate</name>
        <dbReference type="ChEBI" id="CHEBI:47942"/>
    </cofactor>
</comment>
<dbReference type="InterPro" id="IPR014030">
    <property type="entry name" value="Ketoacyl_synth_N"/>
</dbReference>
<dbReference type="InterPro" id="IPR050091">
    <property type="entry name" value="PKS_NRPS_Biosynth_Enz"/>
</dbReference>
<name>A0A4Z0GAM9_9ACTN</name>
<dbReference type="GO" id="GO:0006633">
    <property type="term" value="P:fatty acid biosynthetic process"/>
    <property type="evidence" value="ECO:0007669"/>
    <property type="project" value="InterPro"/>
</dbReference>
<evidence type="ECO:0000313" key="9">
    <source>
        <dbReference type="EMBL" id="TGA91885.1"/>
    </source>
</evidence>
<keyword evidence="6" id="KW-0511">Multifunctional enzyme</keyword>
<accession>A0A4Z0GAM9</accession>
<dbReference type="PANTHER" id="PTHR43775:SF51">
    <property type="entry name" value="INACTIVE PHENOLPHTHIOCEROL SYNTHESIS POLYKETIDE SYNTHASE TYPE I PKS1-RELATED"/>
    <property type="match status" value="1"/>
</dbReference>
<evidence type="ECO:0000259" key="8">
    <source>
        <dbReference type="PROSITE" id="PS52004"/>
    </source>
</evidence>
<dbReference type="GO" id="GO:0033068">
    <property type="term" value="P:macrolide biosynthetic process"/>
    <property type="evidence" value="ECO:0007669"/>
    <property type="project" value="UniProtKB-ARBA"/>
</dbReference>
<dbReference type="InterPro" id="IPR001227">
    <property type="entry name" value="Ac_transferase_dom_sf"/>
</dbReference>
<dbReference type="Pfam" id="PF00109">
    <property type="entry name" value="ketoacyl-synt"/>
    <property type="match status" value="1"/>
</dbReference>
<reference evidence="9 10" key="1">
    <citation type="submission" date="2019-03" db="EMBL/GenBank/DDBJ databases">
        <authorList>
            <person name="Gonzalez-Pimentel J.L."/>
        </authorList>
    </citation>
    <scope>NUCLEOTIDE SEQUENCE [LARGE SCALE GENOMIC DNA]</scope>
    <source>
        <strain evidence="9 10">JCM 31289</strain>
    </source>
</reference>
<dbReference type="Pfam" id="PF16197">
    <property type="entry name" value="KAsynt_C_assoc"/>
    <property type="match status" value="1"/>
</dbReference>
<evidence type="ECO:0000313" key="10">
    <source>
        <dbReference type="Proteomes" id="UP000297948"/>
    </source>
</evidence>
<dbReference type="Gene3D" id="3.40.366.10">
    <property type="entry name" value="Malonyl-Coenzyme A Acyl Carrier Protein, domain 2"/>
    <property type="match status" value="1"/>
</dbReference>
<evidence type="ECO:0000256" key="5">
    <source>
        <dbReference type="ARBA" id="ARBA00023194"/>
    </source>
</evidence>
<comment type="caution">
    <text evidence="9">The sequence shown here is derived from an EMBL/GenBank/DDBJ whole genome shotgun (WGS) entry which is preliminary data.</text>
</comment>
<dbReference type="InterPro" id="IPR015083">
    <property type="entry name" value="NorB/c/GfsB-D-like_docking"/>
</dbReference>
<evidence type="ECO:0000256" key="7">
    <source>
        <dbReference type="ARBA" id="ARBA00023315"/>
    </source>
</evidence>
<dbReference type="RefSeq" id="WP_135341918.1">
    <property type="nucleotide sequence ID" value="NZ_SRID01000411.1"/>
</dbReference>
<dbReference type="SMART" id="SM00825">
    <property type="entry name" value="PKS_KS"/>
    <property type="match status" value="1"/>
</dbReference>
<dbReference type="InterPro" id="IPR032821">
    <property type="entry name" value="PKS_assoc"/>
</dbReference>
<dbReference type="InterPro" id="IPR016035">
    <property type="entry name" value="Acyl_Trfase/lysoPLipase"/>
</dbReference>
<protein>
    <submittedName>
        <fullName evidence="9">Acyltransferase domain-containing protein</fullName>
    </submittedName>
</protein>
<dbReference type="Gene3D" id="3.30.70.3290">
    <property type="match status" value="1"/>
</dbReference>
<dbReference type="Proteomes" id="UP000297948">
    <property type="component" value="Unassembled WGS sequence"/>
</dbReference>
<sequence length="903" mass="93088">MADDEKLRSYLRRATTDLREALGQLRDLEERVREPIAIIGMACRYPGNVNSPEDLWRLVVNGEDAISGQPVDRGWDLDALFHPDPEHAGTSYVREGGFLYDAGDFDAGFFGISPREAQAMDPQQRLLLETAWEAIERAGIPPETLQGSSTGVFTGVSAHDYATQLGEVTSDIAGYIATGTAGSVASGRVSYALGLEGPAMTVDTACSSSLVTIHMACQALRQDECSMALAGGVTVMSTPGVFVEFSRQRGMAVDGRCKPFAAAADGTGFAEGVGLVVLERLSDARRNGHRVWAVVRGSAVNQDGASNGLTAPNGPSQQRVIRQALANAGLSAADVDVVEGHGTGTTLGDPIEAQALLATYGQGRSGGRPLWLGSVKSNLGHTQAAAGVAGVIKMVLAMRHGVLPASLHVDEPTPHVDWGSGGVRLLSEAVAWPEVGRPRRAGVSAFGISGTNAHVVLEQAPEPWAEPAELAEPVGPAAGGKVDGVVPWVVSGQTVEGLRGQAHRLAEFASSAGAGVLDIGWSLVASRSVFDHRAVVLGGDRDELVAGLEALASGVPVAGVVAGAEAEAAGGAGAGVGGSGAVLVFPGQGAQWVGMAVELLDACPVFAGRIAECEAALAPFVGWSLSGVLRGQDPMGSGGVDVVQPVLWAVMVSLAEVWAWFGVRPAAVVGHSQGEIAAAVVAGALSLEDGARIVAVRSQALRALSGRGAMASIAAGQVRTGELIARLGERAVGVGVAAVNGPSSMVVSGPPEAVAAVVAAAEADGVRARLIDVDYASHGPQVDEITDALVERLGEISPAEATQVAFYSSVTGARIDTTTLDTDYWVENLRRPVRFETAMEAVFADGYRVLIESSPHPVLSLGMQETSERLDVPAVTVPTLQRNQGGMTQLAHALGRAFTAGIT</sequence>
<dbReference type="InterPro" id="IPR016036">
    <property type="entry name" value="Malonyl_transacylase_ACP-bd"/>
</dbReference>
<dbReference type="SUPFAM" id="SSF55048">
    <property type="entry name" value="Probable ACP-binding domain of malonyl-CoA ACP transacylase"/>
    <property type="match status" value="1"/>
</dbReference>
<dbReference type="EMBL" id="SRID01000411">
    <property type="protein sequence ID" value="TGA91885.1"/>
    <property type="molecule type" value="Genomic_DNA"/>
</dbReference>
<keyword evidence="3" id="KW-0597">Phosphoprotein</keyword>
<dbReference type="Pfam" id="PF08990">
    <property type="entry name" value="Docking"/>
    <property type="match status" value="1"/>
</dbReference>
<dbReference type="CDD" id="cd00833">
    <property type="entry name" value="PKS"/>
    <property type="match status" value="1"/>
</dbReference>
<organism evidence="9 10">
    <name type="scientific">Streptomyces palmae</name>
    <dbReference type="NCBI Taxonomy" id="1701085"/>
    <lineage>
        <taxon>Bacteria</taxon>
        <taxon>Bacillati</taxon>
        <taxon>Actinomycetota</taxon>
        <taxon>Actinomycetes</taxon>
        <taxon>Kitasatosporales</taxon>
        <taxon>Streptomycetaceae</taxon>
        <taxon>Streptomyces</taxon>
    </lineage>
</organism>
<evidence type="ECO:0000256" key="2">
    <source>
        <dbReference type="ARBA" id="ARBA00022450"/>
    </source>
</evidence>
<dbReference type="FunFam" id="3.40.47.10:FF:000019">
    <property type="entry name" value="Polyketide synthase type I"/>
    <property type="match status" value="1"/>
</dbReference>
<keyword evidence="7 9" id="KW-0012">Acyltransferase</keyword>
<dbReference type="InterPro" id="IPR020841">
    <property type="entry name" value="PKS_Beta-ketoAc_synthase_dom"/>
</dbReference>
<keyword evidence="10" id="KW-1185">Reference proteome</keyword>
<dbReference type="InterPro" id="IPR018201">
    <property type="entry name" value="Ketoacyl_synth_AS"/>
</dbReference>
<evidence type="ECO:0000256" key="1">
    <source>
        <dbReference type="ARBA" id="ARBA00001957"/>
    </source>
</evidence>
<dbReference type="OrthoDB" id="9778690at2"/>
<dbReference type="SUPFAM" id="SSF53901">
    <property type="entry name" value="Thiolase-like"/>
    <property type="match status" value="1"/>
</dbReference>
<dbReference type="GO" id="GO:0004315">
    <property type="term" value="F:3-oxoacyl-[acyl-carrier-protein] synthase activity"/>
    <property type="evidence" value="ECO:0007669"/>
    <property type="project" value="InterPro"/>
</dbReference>
<dbReference type="InterPro" id="IPR014031">
    <property type="entry name" value="Ketoacyl_synth_C"/>
</dbReference>
<dbReference type="FunFam" id="3.40.366.10:FF:000002">
    <property type="entry name" value="Probable polyketide synthase 2"/>
    <property type="match status" value="1"/>
</dbReference>
<evidence type="ECO:0000256" key="3">
    <source>
        <dbReference type="ARBA" id="ARBA00022553"/>
    </source>
</evidence>
<dbReference type="PANTHER" id="PTHR43775">
    <property type="entry name" value="FATTY ACID SYNTHASE"/>
    <property type="match status" value="1"/>
</dbReference>
<keyword evidence="2" id="KW-0596">Phosphopantetheine</keyword>
<dbReference type="InterPro" id="IPR014043">
    <property type="entry name" value="Acyl_transferase_dom"/>
</dbReference>
<feature type="domain" description="Ketosynthase family 3 (KS3)" evidence="8">
    <location>
        <begin position="33"/>
        <end position="459"/>
    </location>
</feature>
<dbReference type="PROSITE" id="PS00606">
    <property type="entry name" value="KS3_1"/>
    <property type="match status" value="1"/>
</dbReference>
<dbReference type="GO" id="GO:0031177">
    <property type="term" value="F:phosphopantetheine binding"/>
    <property type="evidence" value="ECO:0007669"/>
    <property type="project" value="UniProtKB-ARBA"/>
</dbReference>
<keyword evidence="5" id="KW-0045">Antibiotic biosynthesis</keyword>
<dbReference type="AlphaFoldDB" id="A0A4Z0GAM9"/>
<proteinExistence type="predicted"/>
<feature type="non-terminal residue" evidence="9">
    <location>
        <position position="903"/>
    </location>
</feature>
<dbReference type="SMART" id="SM00827">
    <property type="entry name" value="PKS_AT"/>
    <property type="match status" value="1"/>
</dbReference>
<dbReference type="PROSITE" id="PS52004">
    <property type="entry name" value="KS3_2"/>
    <property type="match status" value="1"/>
</dbReference>
<dbReference type="SUPFAM" id="SSF52151">
    <property type="entry name" value="FabD/lysophospholipase-like"/>
    <property type="match status" value="1"/>
</dbReference>
<evidence type="ECO:0000256" key="6">
    <source>
        <dbReference type="ARBA" id="ARBA00023268"/>
    </source>
</evidence>
<dbReference type="GO" id="GO:0004312">
    <property type="term" value="F:fatty acid synthase activity"/>
    <property type="evidence" value="ECO:0007669"/>
    <property type="project" value="TreeGrafter"/>
</dbReference>